<dbReference type="Gene3D" id="3.30.1130.10">
    <property type="match status" value="1"/>
</dbReference>
<dbReference type="NCBIfam" id="TIGR00525">
    <property type="entry name" value="folB"/>
    <property type="match status" value="1"/>
</dbReference>
<accession>A0A9Q3YWM0</accession>
<dbReference type="Pfam" id="PF02152">
    <property type="entry name" value="FolB"/>
    <property type="match status" value="1"/>
</dbReference>
<dbReference type="GO" id="GO:0004150">
    <property type="term" value="F:dihydroneopterin aldolase activity"/>
    <property type="evidence" value="ECO:0007669"/>
    <property type="project" value="UniProtKB-UniRule"/>
</dbReference>
<evidence type="ECO:0000313" key="8">
    <source>
        <dbReference type="EMBL" id="MCD1116127.1"/>
    </source>
</evidence>
<dbReference type="SUPFAM" id="SSF55620">
    <property type="entry name" value="Tetrahydrobiopterin biosynthesis enzymes-like"/>
    <property type="match status" value="1"/>
</dbReference>
<dbReference type="InterPro" id="IPR043133">
    <property type="entry name" value="GTP-CH-I_C/QueF"/>
</dbReference>
<protein>
    <recommendedName>
        <fullName evidence="6">7,8-dihydroneopterin aldolase</fullName>
        <ecNumber evidence="6">4.1.2.25</ecNumber>
    </recommendedName>
</protein>
<dbReference type="InterPro" id="IPR006156">
    <property type="entry name" value="Dihydroneopterin_aldolase"/>
</dbReference>
<dbReference type="GO" id="GO:0046654">
    <property type="term" value="P:tetrahydrofolate biosynthetic process"/>
    <property type="evidence" value="ECO:0007669"/>
    <property type="project" value="UniProtKB-UniRule"/>
</dbReference>
<evidence type="ECO:0000259" key="7">
    <source>
        <dbReference type="SMART" id="SM00905"/>
    </source>
</evidence>
<comment type="similarity">
    <text evidence="3 6">Belongs to the DHNA family.</text>
</comment>
<comment type="function">
    <text evidence="6">Catalyzes the conversion of 7,8-dihydroneopterin to 6-hydroxymethyl-7,8-dihydropterin.</text>
</comment>
<organism evidence="8 9">
    <name type="scientific">Chryseobacterium turcicum</name>
    <dbReference type="NCBI Taxonomy" id="2898076"/>
    <lineage>
        <taxon>Bacteria</taxon>
        <taxon>Pseudomonadati</taxon>
        <taxon>Bacteroidota</taxon>
        <taxon>Flavobacteriia</taxon>
        <taxon>Flavobacteriales</taxon>
        <taxon>Weeksellaceae</taxon>
        <taxon>Chryseobacterium group</taxon>
        <taxon>Chryseobacterium</taxon>
    </lineage>
</organism>
<sequence>MMSKIFLEDVKIYAYHGVLPEENIIGTYYILNAEIHTDLWGAAVSDDLNDTISYADINEIIHEEMKIQSKLLEHVAGRIITKINEKFNQISYIKLRITKTSPPMKGEMKGASVELEKSFLLGGITENE</sequence>
<evidence type="ECO:0000256" key="1">
    <source>
        <dbReference type="ARBA" id="ARBA00001353"/>
    </source>
</evidence>
<gene>
    <name evidence="8" type="primary">folB</name>
    <name evidence="8" type="ORF">LO744_04580</name>
</gene>
<keyword evidence="5 6" id="KW-0456">Lyase</keyword>
<dbReference type="EC" id="4.1.2.25" evidence="6"/>
<dbReference type="AlphaFoldDB" id="A0A9Q3YWM0"/>
<dbReference type="PANTHER" id="PTHR42844:SF1">
    <property type="entry name" value="DIHYDRONEOPTERIN ALDOLASE 1-RELATED"/>
    <property type="match status" value="1"/>
</dbReference>
<feature type="domain" description="Dihydroneopterin aldolase/epimerase" evidence="7">
    <location>
        <begin position="5"/>
        <end position="117"/>
    </location>
</feature>
<dbReference type="Proteomes" id="UP001108025">
    <property type="component" value="Unassembled WGS sequence"/>
</dbReference>
<dbReference type="GO" id="GO:0005737">
    <property type="term" value="C:cytoplasm"/>
    <property type="evidence" value="ECO:0007669"/>
    <property type="project" value="TreeGrafter"/>
</dbReference>
<dbReference type="RefSeq" id="WP_230670486.1">
    <property type="nucleotide sequence ID" value="NZ_JAJNAY010000001.1"/>
</dbReference>
<evidence type="ECO:0000256" key="3">
    <source>
        <dbReference type="ARBA" id="ARBA00005708"/>
    </source>
</evidence>
<keyword evidence="4 6" id="KW-0289">Folate biosynthesis</keyword>
<evidence type="ECO:0000256" key="5">
    <source>
        <dbReference type="ARBA" id="ARBA00023239"/>
    </source>
</evidence>
<dbReference type="EMBL" id="JAJNAY010000001">
    <property type="protein sequence ID" value="MCD1116127.1"/>
    <property type="molecule type" value="Genomic_DNA"/>
</dbReference>
<dbReference type="SMART" id="SM00905">
    <property type="entry name" value="FolB"/>
    <property type="match status" value="1"/>
</dbReference>
<dbReference type="InterPro" id="IPR006157">
    <property type="entry name" value="FolB_dom"/>
</dbReference>
<keyword evidence="9" id="KW-1185">Reference proteome</keyword>
<evidence type="ECO:0000313" key="9">
    <source>
        <dbReference type="Proteomes" id="UP001108025"/>
    </source>
</evidence>
<evidence type="ECO:0000256" key="6">
    <source>
        <dbReference type="RuleBase" id="RU362079"/>
    </source>
</evidence>
<dbReference type="GO" id="GO:0046656">
    <property type="term" value="P:folic acid biosynthetic process"/>
    <property type="evidence" value="ECO:0007669"/>
    <property type="project" value="UniProtKB-UniRule"/>
</dbReference>
<evidence type="ECO:0000256" key="4">
    <source>
        <dbReference type="ARBA" id="ARBA00022909"/>
    </source>
</evidence>
<dbReference type="PANTHER" id="PTHR42844">
    <property type="entry name" value="DIHYDRONEOPTERIN ALDOLASE 1-RELATED"/>
    <property type="match status" value="1"/>
</dbReference>
<reference evidence="8" key="1">
    <citation type="submission" date="2021-11" db="EMBL/GenBank/DDBJ databases">
        <title>Description of novel Chryseobacterium species.</title>
        <authorList>
            <person name="Saticioglu I.B."/>
            <person name="Ay H."/>
            <person name="Altun S."/>
            <person name="Duman M."/>
        </authorList>
    </citation>
    <scope>NUCLEOTIDE SEQUENCE</scope>
    <source>
        <strain evidence="8">C-17</strain>
    </source>
</reference>
<comment type="catalytic activity">
    <reaction evidence="1 6">
        <text>7,8-dihydroneopterin = 6-hydroxymethyl-7,8-dihydropterin + glycolaldehyde</text>
        <dbReference type="Rhea" id="RHEA:10540"/>
        <dbReference type="ChEBI" id="CHEBI:17001"/>
        <dbReference type="ChEBI" id="CHEBI:17071"/>
        <dbReference type="ChEBI" id="CHEBI:44841"/>
        <dbReference type="EC" id="4.1.2.25"/>
    </reaction>
</comment>
<proteinExistence type="inferred from homology"/>
<evidence type="ECO:0000256" key="2">
    <source>
        <dbReference type="ARBA" id="ARBA00005013"/>
    </source>
</evidence>
<comment type="caution">
    <text evidence="8">The sequence shown here is derived from an EMBL/GenBank/DDBJ whole genome shotgun (WGS) entry which is preliminary data.</text>
</comment>
<dbReference type="NCBIfam" id="TIGR00526">
    <property type="entry name" value="folB_dom"/>
    <property type="match status" value="1"/>
</dbReference>
<comment type="pathway">
    <text evidence="2 6">Cofactor biosynthesis; tetrahydrofolate biosynthesis; 2-amino-4-hydroxy-6-hydroxymethyl-7,8-dihydropteridine diphosphate from 7,8-dihydroneopterin triphosphate: step 3/4.</text>
</comment>
<name>A0A9Q3YWM0_9FLAO</name>